<accession>A0A1H3Z4W7</accession>
<dbReference type="PIRSF" id="PIRSF029287">
    <property type="entry name" value="UCP029287"/>
    <property type="match status" value="1"/>
</dbReference>
<dbReference type="Proteomes" id="UP000198773">
    <property type="component" value="Unassembled WGS sequence"/>
</dbReference>
<dbReference type="RefSeq" id="WP_091339662.1">
    <property type="nucleotide sequence ID" value="NZ_FNRM01000002.1"/>
</dbReference>
<dbReference type="OrthoDB" id="9801841at2"/>
<protein>
    <submittedName>
        <fullName evidence="1">Type VI secretion system protein ImpM</fullName>
    </submittedName>
</protein>
<organism evidence="1 2">
    <name type="scientific">Alkalimonas amylolytica</name>
    <dbReference type="NCBI Taxonomy" id="152573"/>
    <lineage>
        <taxon>Bacteria</taxon>
        <taxon>Pseudomonadati</taxon>
        <taxon>Pseudomonadota</taxon>
        <taxon>Gammaproteobacteria</taxon>
        <taxon>Alkalimonas</taxon>
    </lineage>
</organism>
<reference evidence="1 2" key="1">
    <citation type="submission" date="2016-10" db="EMBL/GenBank/DDBJ databases">
        <authorList>
            <person name="de Groot N.N."/>
        </authorList>
    </citation>
    <scope>NUCLEOTIDE SEQUENCE [LARGE SCALE GENOMIC DNA]</scope>
    <source>
        <strain evidence="1 2">CGMCC 1.3430</strain>
    </source>
</reference>
<dbReference type="NCBIfam" id="TIGR03373">
    <property type="entry name" value="VI_minor_4"/>
    <property type="match status" value="1"/>
</dbReference>
<dbReference type="AlphaFoldDB" id="A0A1H3Z4W7"/>
<dbReference type="Gene3D" id="3.40.1730.10">
    <property type="entry name" value="pa0076 domain"/>
    <property type="match status" value="1"/>
</dbReference>
<gene>
    <name evidence="1" type="ORF">SAMN04488051_10217</name>
</gene>
<evidence type="ECO:0000313" key="2">
    <source>
        <dbReference type="Proteomes" id="UP000198773"/>
    </source>
</evidence>
<dbReference type="Pfam" id="PF09867">
    <property type="entry name" value="TagF_N"/>
    <property type="match status" value="1"/>
</dbReference>
<dbReference type="InterPro" id="IPR038225">
    <property type="entry name" value="TagF_sf"/>
</dbReference>
<name>A0A1H3Z4W7_ALKAM</name>
<sequence>MSSEFVKPGAGFCGKVPVLGDFLQEGLSIEFNDCWNEWLRAALAVSKEQLGASWLDYYLTSPVWHFALSGGSCGPEPIIGTMIPSVDKVGRHYPLTLAKPVQQSPIVCRTQSDWCQQFEDFIMQTLEDDFNFQSWRAALLKFSFFSPDSPVPSHHLGHAEQKGNWLLHGELTMDSMALLHSLLRQEFGNYCLWWTDGSEYVDPVCLISKGMPLISQYASMLNGQWAERGWQIKPLHATREQKQ</sequence>
<dbReference type="EMBL" id="FNRM01000002">
    <property type="protein sequence ID" value="SEA18424.1"/>
    <property type="molecule type" value="Genomic_DNA"/>
</dbReference>
<dbReference type="InterPro" id="IPR017748">
    <property type="entry name" value="TagF"/>
</dbReference>
<keyword evidence="2" id="KW-1185">Reference proteome</keyword>
<proteinExistence type="predicted"/>
<dbReference type="STRING" id="152573.SAMN04488051_10217"/>
<evidence type="ECO:0000313" key="1">
    <source>
        <dbReference type="EMBL" id="SEA18424.1"/>
    </source>
</evidence>